<protein>
    <submittedName>
        <fullName evidence="1">Uncharacterized protein</fullName>
    </submittedName>
</protein>
<dbReference type="EMBL" id="CP088280">
    <property type="protein sequence ID" value="UGX91294.1"/>
    <property type="molecule type" value="Genomic_DNA"/>
</dbReference>
<dbReference type="EMBL" id="JACBFH010000001">
    <property type="protein sequence ID" value="NYY92759.1"/>
    <property type="molecule type" value="Genomic_DNA"/>
</dbReference>
<organism evidence="1">
    <name type="scientific">Bradyrhizobium barranii subsp. barranii</name>
    <dbReference type="NCBI Taxonomy" id="2823807"/>
    <lineage>
        <taxon>Bacteria</taxon>
        <taxon>Pseudomonadati</taxon>
        <taxon>Pseudomonadota</taxon>
        <taxon>Alphaproteobacteria</taxon>
        <taxon>Hyphomicrobiales</taxon>
        <taxon>Nitrobacteraceae</taxon>
        <taxon>Bradyrhizobium</taxon>
        <taxon>Bradyrhizobium barranii</taxon>
    </lineage>
</organism>
<dbReference type="Proteomes" id="UP000564836">
    <property type="component" value="Chromosome"/>
</dbReference>
<reference evidence="1" key="2">
    <citation type="submission" date="2020-06" db="EMBL/GenBank/DDBJ databases">
        <title>Whole Genome Sequence of Bradyrhizobium sp. Strain 323S2.</title>
        <authorList>
            <person name="Bromfield E.S.P."/>
        </authorList>
    </citation>
    <scope>NUCLEOTIDE SEQUENCE [LARGE SCALE GENOMIC DNA]</scope>
    <source>
        <strain evidence="1">323S2</strain>
    </source>
</reference>
<evidence type="ECO:0000313" key="2">
    <source>
        <dbReference type="EMBL" id="UGX91294.1"/>
    </source>
</evidence>
<evidence type="ECO:0000313" key="3">
    <source>
        <dbReference type="Proteomes" id="UP000564836"/>
    </source>
</evidence>
<accession>A0A7Z0QFX2</accession>
<reference evidence="2 3" key="1">
    <citation type="journal article" date="2017" name="Syst. Appl. Microbiol.">
        <title>Soybeans inoculated with root zone soils of Canadian native legumes harbour diverse and novel Bradyrhizobium spp. that possess agricultural potential.</title>
        <authorList>
            <person name="Bromfield E.S.P."/>
            <person name="Cloutier S."/>
            <person name="Tambong J.T."/>
            <person name="Tran Thi T.V."/>
        </authorList>
    </citation>
    <scope>NUCLEOTIDE SEQUENCE [LARGE SCALE GENOMIC DNA]</scope>
    <source>
        <strain evidence="2 3">323S2</strain>
    </source>
</reference>
<reference evidence="2 3" key="3">
    <citation type="journal article" date="2022" name="Int. J. Syst. Evol. Microbiol.">
        <title>Strains of Bradyrhizobium barranii sp. nov. associated with legumes native to Canada are symbionts of soybeans and belong to different subspecies (subsp. barranii subsp. nov. and subsp. apii subsp. nov.) and symbiovars (sv. glycinearum and sv. septentrionale).</title>
        <authorList>
            <person name="Bromfield E.S.P."/>
            <person name="Cloutier S."/>
            <person name="Wasai-Hara S."/>
            <person name="Minamisawa K."/>
        </authorList>
    </citation>
    <scope>NUCLEOTIDE SEQUENCE [LARGE SCALE GENOMIC DNA]</scope>
    <source>
        <strain evidence="2 3">323S2</strain>
    </source>
</reference>
<dbReference type="AlphaFoldDB" id="A0A7Z0QFX2"/>
<evidence type="ECO:0000313" key="1">
    <source>
        <dbReference type="EMBL" id="NYY92759.1"/>
    </source>
</evidence>
<gene>
    <name evidence="2" type="ORF">G6321_00036765</name>
    <name evidence="1" type="ORF">G6321_31535</name>
</gene>
<name>A0A7Z0QFX2_9BRAD</name>
<proteinExistence type="predicted"/>
<sequence length="82" mass="9053">MINNDGRTADKTLACRTNLHCRAGFLVFPEAWQCLWSSCLDFSTADCRVFPERADGTKFARGGFGLGEGAFLDVFVHAPIPR</sequence>
<dbReference type="RefSeq" id="WP_166350953.1">
    <property type="nucleotide sequence ID" value="NZ_CP088280.1"/>
</dbReference>